<dbReference type="InParanoid" id="A0A059B540"/>
<evidence type="ECO:0000313" key="1">
    <source>
        <dbReference type="EMBL" id="KCW60996.1"/>
    </source>
</evidence>
<reference evidence="1" key="1">
    <citation type="submission" date="2013-07" db="EMBL/GenBank/DDBJ databases">
        <title>The genome of Eucalyptus grandis.</title>
        <authorList>
            <person name="Schmutz J."/>
            <person name="Hayes R."/>
            <person name="Myburg A."/>
            <person name="Tuskan G."/>
            <person name="Grattapaglia D."/>
            <person name="Rokhsar D.S."/>
        </authorList>
    </citation>
    <scope>NUCLEOTIDE SEQUENCE</scope>
    <source>
        <tissue evidence="1">Leaf extractions</tissue>
    </source>
</reference>
<dbReference type="Gramene" id="KCW60996">
    <property type="protein sequence ID" value="KCW60996"/>
    <property type="gene ID" value="EUGRSUZ_H03749"/>
</dbReference>
<dbReference type="EMBL" id="KK198760">
    <property type="protein sequence ID" value="KCW60996.1"/>
    <property type="molecule type" value="Genomic_DNA"/>
</dbReference>
<sequence length="80" mass="9113">MHSSTSFTFAQDRSPSENLKQWLTVFGCRVSEILVKLNSMSIRRSFCTHIGIGVLILIQGWPKRAKLHLGYGFQVCQLML</sequence>
<dbReference type="AlphaFoldDB" id="A0A059B540"/>
<protein>
    <submittedName>
        <fullName evidence="1">Uncharacterized protein</fullName>
    </submittedName>
</protein>
<gene>
    <name evidence="1" type="ORF">EUGRSUZ_H03749</name>
</gene>
<proteinExistence type="predicted"/>
<accession>A0A059B540</accession>
<name>A0A059B540_EUCGR</name>
<organism evidence="1">
    <name type="scientific">Eucalyptus grandis</name>
    <name type="common">Flooded gum</name>
    <dbReference type="NCBI Taxonomy" id="71139"/>
    <lineage>
        <taxon>Eukaryota</taxon>
        <taxon>Viridiplantae</taxon>
        <taxon>Streptophyta</taxon>
        <taxon>Embryophyta</taxon>
        <taxon>Tracheophyta</taxon>
        <taxon>Spermatophyta</taxon>
        <taxon>Magnoliopsida</taxon>
        <taxon>eudicotyledons</taxon>
        <taxon>Gunneridae</taxon>
        <taxon>Pentapetalae</taxon>
        <taxon>rosids</taxon>
        <taxon>malvids</taxon>
        <taxon>Myrtales</taxon>
        <taxon>Myrtaceae</taxon>
        <taxon>Myrtoideae</taxon>
        <taxon>Eucalypteae</taxon>
        <taxon>Eucalyptus</taxon>
    </lineage>
</organism>